<protein>
    <recommendedName>
        <fullName evidence="3">TRASH domain-containing protein</fullName>
    </recommendedName>
</protein>
<proteinExistence type="predicted"/>
<keyword evidence="2" id="KW-1185">Reference proteome</keyword>
<reference evidence="1 2" key="1">
    <citation type="journal article" date="2021" name="Cell Host Microbe">
        <title>in vivo commensal control of Clostridioides difficile virulence.</title>
        <authorList>
            <person name="Girinathan B.P."/>
            <person name="Dibenedetto N."/>
            <person name="Worley J.N."/>
            <person name="Peltier J."/>
            <person name="Arrieta-Ortiz M.L."/>
            <person name="Rupa Christinal Immanuel S."/>
            <person name="Lavin R."/>
            <person name="Delaney M.L."/>
            <person name="Cummins C."/>
            <person name="Hoffmann M."/>
            <person name="Luo Y."/>
            <person name="Gonzalez-Escalona N."/>
            <person name="Allard M."/>
            <person name="Onderdonk A.B."/>
            <person name="Gerber G.K."/>
            <person name="Sonenshein A.L."/>
            <person name="Baliga N."/>
            <person name="Dupuy B."/>
            <person name="Bry L."/>
        </authorList>
    </citation>
    <scope>NUCLEOTIDE SEQUENCE [LARGE SCALE GENOMIC DNA]</scope>
    <source>
        <strain evidence="1 2">DSM 599</strain>
    </source>
</reference>
<dbReference type="Proteomes" id="UP001299068">
    <property type="component" value="Unassembled WGS sequence"/>
</dbReference>
<sequence>MEKCLYCKKGIKGEGYKNKIGTFCSEDHYDKYYKSLSKEEIIKIMNSMCVCSDD</sequence>
<evidence type="ECO:0008006" key="3">
    <source>
        <dbReference type="Google" id="ProtNLM"/>
    </source>
</evidence>
<gene>
    <name evidence="1" type="ORF">K5V21_02800</name>
</gene>
<dbReference type="RefSeq" id="WP_221858941.1">
    <property type="nucleotide sequence ID" value="NZ_JAIKTU010000002.1"/>
</dbReference>
<organism evidence="1 2">
    <name type="scientific">Clostridium sardiniense</name>
    <name type="common">Clostridium absonum</name>
    <dbReference type="NCBI Taxonomy" id="29369"/>
    <lineage>
        <taxon>Bacteria</taxon>
        <taxon>Bacillati</taxon>
        <taxon>Bacillota</taxon>
        <taxon>Clostridia</taxon>
        <taxon>Eubacteriales</taxon>
        <taxon>Clostridiaceae</taxon>
        <taxon>Clostridium</taxon>
    </lineage>
</organism>
<dbReference type="EMBL" id="JAIKTU010000002">
    <property type="protein sequence ID" value="MBY0754377.1"/>
    <property type="molecule type" value="Genomic_DNA"/>
</dbReference>
<name>A0ABS7KUP5_CLOSR</name>
<comment type="caution">
    <text evidence="1">The sequence shown here is derived from an EMBL/GenBank/DDBJ whole genome shotgun (WGS) entry which is preliminary data.</text>
</comment>
<evidence type="ECO:0000313" key="2">
    <source>
        <dbReference type="Proteomes" id="UP001299068"/>
    </source>
</evidence>
<accession>A0ABS7KUP5</accession>
<evidence type="ECO:0000313" key="1">
    <source>
        <dbReference type="EMBL" id="MBY0754377.1"/>
    </source>
</evidence>